<reference evidence="3" key="1">
    <citation type="submission" date="2016-10" db="EMBL/GenBank/DDBJ databases">
        <authorList>
            <person name="Varghese N."/>
            <person name="Submissions S."/>
        </authorList>
    </citation>
    <scope>NUCLEOTIDE SEQUENCE [LARGE SCALE GENOMIC DNA]</scope>
    <source>
        <strain evidence="3">DSM 17724</strain>
    </source>
</reference>
<sequence>MKKKIIILMCFCSLLHTTYAQVGINTSNPQATFHIDGQKNNPSTGVPNIAQQSDDIVGTSTGNLGLGTTAPTAKLEIQTGGTTAAPISGIKVVDGSQTDKYVLTTDASGSALWKPITLTTIMGVFPSNVGAGNYTFKTTALWDKTNAFITLPPGSWRVDVTQLLRITGDALTGDQYMWLRFSFTDDNTPLNPTLTNDFSNNARYISAQISGPTVVMTNVYKYALAQGSVLINNSSGANKTYYLIVGSTTSSFTSTATWLERVGANIWGENIITAIPISQ</sequence>
<name>A0A1I0NJY7_9FLAO</name>
<proteinExistence type="predicted"/>
<gene>
    <name evidence="2" type="ORF">SAMN05421841_0632</name>
</gene>
<keyword evidence="3" id="KW-1185">Reference proteome</keyword>
<evidence type="ECO:0000313" key="3">
    <source>
        <dbReference type="Proteomes" id="UP000199469"/>
    </source>
</evidence>
<evidence type="ECO:0000256" key="1">
    <source>
        <dbReference type="SAM" id="SignalP"/>
    </source>
</evidence>
<dbReference type="OrthoDB" id="1252924at2"/>
<protein>
    <submittedName>
        <fullName evidence="2">Uncharacterized protein</fullName>
    </submittedName>
</protein>
<organism evidence="2 3">
    <name type="scientific">Chryseobacterium wanjuense</name>
    <dbReference type="NCBI Taxonomy" id="356305"/>
    <lineage>
        <taxon>Bacteria</taxon>
        <taxon>Pseudomonadati</taxon>
        <taxon>Bacteroidota</taxon>
        <taxon>Flavobacteriia</taxon>
        <taxon>Flavobacteriales</taxon>
        <taxon>Weeksellaceae</taxon>
        <taxon>Chryseobacterium group</taxon>
        <taxon>Chryseobacterium</taxon>
    </lineage>
</organism>
<keyword evidence="1" id="KW-0732">Signal</keyword>
<dbReference type="AlphaFoldDB" id="A0A1I0NJY7"/>
<accession>A0A1I0NJY7</accession>
<feature type="signal peptide" evidence="1">
    <location>
        <begin position="1"/>
        <end position="22"/>
    </location>
</feature>
<dbReference type="Proteomes" id="UP000199469">
    <property type="component" value="Unassembled WGS sequence"/>
</dbReference>
<evidence type="ECO:0000313" key="2">
    <source>
        <dbReference type="EMBL" id="SEW01565.1"/>
    </source>
</evidence>
<dbReference type="EMBL" id="FOIU01000001">
    <property type="protein sequence ID" value="SEW01565.1"/>
    <property type="molecule type" value="Genomic_DNA"/>
</dbReference>
<feature type="chain" id="PRO_5011652183" evidence="1">
    <location>
        <begin position="23"/>
        <end position="279"/>
    </location>
</feature>
<dbReference type="RefSeq" id="WP_089790597.1">
    <property type="nucleotide sequence ID" value="NZ_FOIU01000001.1"/>
</dbReference>